<keyword evidence="8" id="KW-1185">Reference proteome</keyword>
<sequence>MAYFPLFLQLEKQQCLVAGGGRVALRKIRALREFGGEVEVVSPEIIQPILQMPDVICRCRAFQISDLEGKTLVIAATDEKEENHRISMACREKGILVNAVDQTEDCSFIFPAYIKQGDAVAAFSSGGNSPVAAQYMKRQMEPVLTKHLGELTKCLGDIRAAVKEQIDVRDRKHLYEEILRIGLEEEPMPGEEEIQQLIETYSRKSRKEIWTEQED</sequence>
<dbReference type="SUPFAM" id="SSF51735">
    <property type="entry name" value="NAD(P)-binding Rossmann-fold domains"/>
    <property type="match status" value="1"/>
</dbReference>
<keyword evidence="4" id="KW-0520">NAD</keyword>
<evidence type="ECO:0000256" key="5">
    <source>
        <dbReference type="ARBA" id="ARBA00023244"/>
    </source>
</evidence>
<evidence type="ECO:0000256" key="3">
    <source>
        <dbReference type="ARBA" id="ARBA00023002"/>
    </source>
</evidence>
<dbReference type="Gene3D" id="3.40.50.720">
    <property type="entry name" value="NAD(P)-binding Rossmann-like Domain"/>
    <property type="match status" value="1"/>
</dbReference>
<dbReference type="InterPro" id="IPR028161">
    <property type="entry name" value="Met8-like"/>
</dbReference>
<evidence type="ECO:0000256" key="2">
    <source>
        <dbReference type="ARBA" id="ARBA00012400"/>
    </source>
</evidence>
<accession>A0A916Q5M9</accession>
<gene>
    <name evidence="7" type="primary">cysG</name>
    <name evidence="7" type="ORF">ANBU17_10840</name>
</gene>
<comment type="caution">
    <text evidence="7">The sequence shown here is derived from an EMBL/GenBank/DDBJ whole genome shotgun (WGS) entry which is preliminary data.</text>
</comment>
<organism evidence="7 8">
    <name type="scientific">Anaerostipes butyraticus</name>
    <dbReference type="NCBI Taxonomy" id="645466"/>
    <lineage>
        <taxon>Bacteria</taxon>
        <taxon>Bacillati</taxon>
        <taxon>Bacillota</taxon>
        <taxon>Clostridia</taxon>
        <taxon>Lachnospirales</taxon>
        <taxon>Lachnospiraceae</taxon>
        <taxon>Anaerostipes</taxon>
    </lineage>
</organism>
<dbReference type="RefSeq" id="WP_201310460.1">
    <property type="nucleotide sequence ID" value="NZ_BLYI01000027.1"/>
</dbReference>
<dbReference type="InterPro" id="IPR006367">
    <property type="entry name" value="Sirohaem_synthase_N"/>
</dbReference>
<evidence type="ECO:0000256" key="6">
    <source>
        <dbReference type="ARBA" id="ARBA00047561"/>
    </source>
</evidence>
<dbReference type="SUPFAM" id="SSF75615">
    <property type="entry name" value="Siroheme synthase middle domains-like"/>
    <property type="match status" value="1"/>
</dbReference>
<proteinExistence type="predicted"/>
<dbReference type="PANTHER" id="PTHR35330:SF1">
    <property type="entry name" value="SIROHEME BIOSYNTHESIS PROTEIN MET8"/>
    <property type="match status" value="1"/>
</dbReference>
<dbReference type="NCBIfam" id="TIGR01470">
    <property type="entry name" value="cysG_Nterm"/>
    <property type="match status" value="1"/>
</dbReference>
<dbReference type="EC" id="1.3.1.76" evidence="2"/>
<dbReference type="InterPro" id="IPR036291">
    <property type="entry name" value="NAD(P)-bd_dom_sf"/>
</dbReference>
<dbReference type="Gene3D" id="3.30.160.110">
    <property type="entry name" value="Siroheme synthase, domain 2"/>
    <property type="match status" value="1"/>
</dbReference>
<reference evidence="7" key="1">
    <citation type="submission" date="2020-06" db="EMBL/GenBank/DDBJ databases">
        <title>Characterization of fructooligosaccharide metabolism and fructooligosaccharide-degrading enzymes in human commensal butyrate producers.</title>
        <authorList>
            <person name="Tanno H."/>
            <person name="Fujii T."/>
            <person name="Hirano K."/>
            <person name="Maeno S."/>
            <person name="Tonozuka T."/>
            <person name="Sakamoto M."/>
            <person name="Ohkuma M."/>
            <person name="Tochio T."/>
            <person name="Endo A."/>
        </authorList>
    </citation>
    <scope>NUCLEOTIDE SEQUENCE</scope>
    <source>
        <strain evidence="7">JCM 17466</strain>
    </source>
</reference>
<dbReference type="GO" id="GO:0019354">
    <property type="term" value="P:siroheme biosynthetic process"/>
    <property type="evidence" value="ECO:0007669"/>
    <property type="project" value="InterPro"/>
</dbReference>
<dbReference type="Pfam" id="PF13241">
    <property type="entry name" value="NAD_binding_7"/>
    <property type="match status" value="1"/>
</dbReference>
<keyword evidence="3" id="KW-0560">Oxidoreductase</keyword>
<dbReference type="EMBL" id="BLYI01000027">
    <property type="protein sequence ID" value="GFO84737.1"/>
    <property type="molecule type" value="Genomic_DNA"/>
</dbReference>
<comment type="pathway">
    <text evidence="1">Porphyrin-containing compound metabolism; siroheme biosynthesis; sirohydrochlorin from precorrin-2: step 1/1.</text>
</comment>
<evidence type="ECO:0000256" key="4">
    <source>
        <dbReference type="ARBA" id="ARBA00023027"/>
    </source>
</evidence>
<evidence type="ECO:0000313" key="7">
    <source>
        <dbReference type="EMBL" id="GFO84737.1"/>
    </source>
</evidence>
<keyword evidence="5" id="KW-0627">Porphyrin biosynthesis</keyword>
<name>A0A916Q5M9_9FIRM</name>
<dbReference type="GO" id="GO:0004325">
    <property type="term" value="F:ferrochelatase activity"/>
    <property type="evidence" value="ECO:0007669"/>
    <property type="project" value="InterPro"/>
</dbReference>
<evidence type="ECO:0000256" key="1">
    <source>
        <dbReference type="ARBA" id="ARBA00005010"/>
    </source>
</evidence>
<protein>
    <recommendedName>
        <fullName evidence="2">precorrin-2 dehydrogenase</fullName>
        <ecNumber evidence="2">1.3.1.76</ecNumber>
    </recommendedName>
</protein>
<dbReference type="Proteomes" id="UP000613208">
    <property type="component" value="Unassembled WGS sequence"/>
</dbReference>
<dbReference type="PANTHER" id="PTHR35330">
    <property type="entry name" value="SIROHEME BIOSYNTHESIS PROTEIN MET8"/>
    <property type="match status" value="1"/>
</dbReference>
<comment type="catalytic activity">
    <reaction evidence="6">
        <text>precorrin-2 + NAD(+) = sirohydrochlorin + NADH + 2 H(+)</text>
        <dbReference type="Rhea" id="RHEA:15613"/>
        <dbReference type="ChEBI" id="CHEBI:15378"/>
        <dbReference type="ChEBI" id="CHEBI:57540"/>
        <dbReference type="ChEBI" id="CHEBI:57945"/>
        <dbReference type="ChEBI" id="CHEBI:58351"/>
        <dbReference type="ChEBI" id="CHEBI:58827"/>
        <dbReference type="EC" id="1.3.1.76"/>
    </reaction>
</comment>
<dbReference type="AlphaFoldDB" id="A0A916Q5M9"/>
<dbReference type="GO" id="GO:0043115">
    <property type="term" value="F:precorrin-2 dehydrogenase activity"/>
    <property type="evidence" value="ECO:0007669"/>
    <property type="project" value="UniProtKB-EC"/>
</dbReference>
<evidence type="ECO:0000313" key="8">
    <source>
        <dbReference type="Proteomes" id="UP000613208"/>
    </source>
</evidence>